<keyword evidence="2" id="KW-1185">Reference proteome</keyword>
<comment type="caution">
    <text evidence="1">The sequence shown here is derived from an EMBL/GenBank/DDBJ whole genome shotgun (WGS) entry which is preliminary data.</text>
</comment>
<organism evidence="1 2">
    <name type="scientific">Shewanella phaeophyticola</name>
    <dbReference type="NCBI Taxonomy" id="2978345"/>
    <lineage>
        <taxon>Bacteria</taxon>
        <taxon>Pseudomonadati</taxon>
        <taxon>Pseudomonadota</taxon>
        <taxon>Gammaproteobacteria</taxon>
        <taxon>Alteromonadales</taxon>
        <taxon>Shewanellaceae</taxon>
        <taxon>Shewanella</taxon>
    </lineage>
</organism>
<accession>A0ABT2P7H6</accession>
<gene>
    <name evidence="1" type="ORF">N4T56_21935</name>
</gene>
<proteinExistence type="predicted"/>
<evidence type="ECO:0000313" key="1">
    <source>
        <dbReference type="EMBL" id="MCT8988620.1"/>
    </source>
</evidence>
<dbReference type="EMBL" id="JAODOQ010000001">
    <property type="protein sequence ID" value="MCT8988620.1"/>
    <property type="molecule type" value="Genomic_DNA"/>
</dbReference>
<dbReference type="RefSeq" id="WP_261734697.1">
    <property type="nucleotide sequence ID" value="NZ_JAODOQ010000001.1"/>
</dbReference>
<reference evidence="1" key="1">
    <citation type="submission" date="2022-09" db="EMBL/GenBank/DDBJ databases">
        <title>Shewanella sp. KJ10-1 sp.nov, isolated from marine algae.</title>
        <authorList>
            <person name="Butt M."/>
            <person name="Lee J.K."/>
            <person name="Kim J.M."/>
            <person name="Choi D.G."/>
        </authorList>
    </citation>
    <scope>NUCLEOTIDE SEQUENCE</scope>
    <source>
        <strain evidence="1">KJ10-1</strain>
    </source>
</reference>
<evidence type="ECO:0000313" key="2">
    <source>
        <dbReference type="Proteomes" id="UP001431192"/>
    </source>
</evidence>
<name>A0ABT2P7H6_9GAMM</name>
<sequence>MVGDKGQIQTTKALAKFCAEHHCPPGWVSRLNEIAELLERDDKKIVLSRLKMFKGGGMGSFLDIWPEVAFEHETPEYIEVIW</sequence>
<dbReference type="Proteomes" id="UP001431192">
    <property type="component" value="Unassembled WGS sequence"/>
</dbReference>
<protein>
    <submittedName>
        <fullName evidence="1">Uncharacterized protein</fullName>
    </submittedName>
</protein>